<dbReference type="GO" id="GO:0005840">
    <property type="term" value="C:ribosome"/>
    <property type="evidence" value="ECO:0007669"/>
    <property type="project" value="UniProtKB-KW"/>
</dbReference>
<dbReference type="GO" id="GO:0006412">
    <property type="term" value="P:translation"/>
    <property type="evidence" value="ECO:0007669"/>
    <property type="project" value="InterPro"/>
</dbReference>
<dbReference type="GO" id="GO:0003735">
    <property type="term" value="F:structural constituent of ribosome"/>
    <property type="evidence" value="ECO:0007669"/>
    <property type="project" value="UniProtKB-UniRule"/>
</dbReference>
<gene>
    <name evidence="6" type="ORF">G7Y89_g10076</name>
</gene>
<dbReference type="InterPro" id="IPR007836">
    <property type="entry name" value="Ribosomal_eS32"/>
</dbReference>
<dbReference type="EMBL" id="JAAMPI010000865">
    <property type="protein sequence ID" value="KAF4628073.1"/>
    <property type="molecule type" value="Genomic_DNA"/>
</dbReference>
<proteinExistence type="inferred from homology"/>
<comment type="caution">
    <text evidence="6">The sequence shown here is derived from an EMBL/GenBank/DDBJ whole genome shotgun (WGS) entry which is preliminary data.</text>
</comment>
<comment type="subunit">
    <text evidence="4">Component of the large ribosomal subunit.</text>
</comment>
<dbReference type="Pfam" id="PF05162">
    <property type="entry name" value="Ribosomal_L41"/>
    <property type="match status" value="1"/>
</dbReference>
<evidence type="ECO:0000313" key="7">
    <source>
        <dbReference type="Proteomes" id="UP000566819"/>
    </source>
</evidence>
<evidence type="ECO:0000256" key="3">
    <source>
        <dbReference type="ARBA" id="ARBA00043969"/>
    </source>
</evidence>
<evidence type="ECO:0000313" key="6">
    <source>
        <dbReference type="EMBL" id="KAF4628073.1"/>
    </source>
</evidence>
<dbReference type="AlphaFoldDB" id="A0A8H4REH1"/>
<organism evidence="6 7">
    <name type="scientific">Cudoniella acicularis</name>
    <dbReference type="NCBI Taxonomy" id="354080"/>
    <lineage>
        <taxon>Eukaryota</taxon>
        <taxon>Fungi</taxon>
        <taxon>Dikarya</taxon>
        <taxon>Ascomycota</taxon>
        <taxon>Pezizomycotina</taxon>
        <taxon>Leotiomycetes</taxon>
        <taxon>Helotiales</taxon>
        <taxon>Tricladiaceae</taxon>
        <taxon>Cudoniella</taxon>
    </lineage>
</organism>
<evidence type="ECO:0000256" key="2">
    <source>
        <dbReference type="ARBA" id="ARBA00023274"/>
    </source>
</evidence>
<reference evidence="6 7" key="1">
    <citation type="submission" date="2020-03" db="EMBL/GenBank/DDBJ databases">
        <title>Draft Genome Sequence of Cudoniella acicularis.</title>
        <authorList>
            <person name="Buettner E."/>
            <person name="Kellner H."/>
        </authorList>
    </citation>
    <scope>NUCLEOTIDE SEQUENCE [LARGE SCALE GENOMIC DNA]</scope>
    <source>
        <strain evidence="6 7">DSM 108380</strain>
    </source>
</reference>
<keyword evidence="1 4" id="KW-0689">Ribosomal protein</keyword>
<keyword evidence="7" id="KW-1185">Reference proteome</keyword>
<dbReference type="OrthoDB" id="4369634at2759"/>
<name>A0A8H4REH1_9HELO</name>
<feature type="region of interest" description="Disordered" evidence="5">
    <location>
        <begin position="465"/>
        <end position="484"/>
    </location>
</feature>
<accession>A0A8H4REH1</accession>
<evidence type="ECO:0000256" key="5">
    <source>
        <dbReference type="SAM" id="MobiDB-lite"/>
    </source>
</evidence>
<dbReference type="GO" id="GO:1990904">
    <property type="term" value="C:ribonucleoprotein complex"/>
    <property type="evidence" value="ECO:0007669"/>
    <property type="project" value="UniProtKB-KW"/>
</dbReference>
<evidence type="ECO:0000256" key="1">
    <source>
        <dbReference type="ARBA" id="ARBA00022980"/>
    </source>
</evidence>
<keyword evidence="2 4" id="KW-0687">Ribonucleoprotein</keyword>
<evidence type="ECO:0000256" key="4">
    <source>
        <dbReference type="RuleBase" id="RU368055"/>
    </source>
</evidence>
<sequence length="484" mass="54564">MFHLDYNSSDNEDIFVQDDNSYSHLGMNLAEKMLENPVDDRKRSKQLFKNQKPKTSSPVTNQEYARWWNRWVVYVGTIGISKDGPPSFEAVERFLITITDNACRAHAGHGASGVPSFGWLQRGCYCVVTGFQFRHPEWQPGPGTGARLRGIMRTLLAEGKLTKDPIRIKQWITTRLTIQLAIGYITHSLESDVTSWDVIFSRMLSWVLQSAVDGRAGDVTLSTGYSTHFLKWEDLQMQLDPEGTVEGLTIKVTLRNSKNAKDDPARNTIKLIDHLQNKAFNVADPVNLLLVHGIRTGVFVESTLQEILSDAATHDDASSSLITARLKGETLKALVPVRLRVSGRKEHVEIGDLPTLLIMADWSQGGCPDGRGVGLEVLKVTKAEGSLLGPATVFVHASGRRPSEERRLMQSKPMMICHGQTREEGIYFNPSFPSFHEFLLLHPPTTPDPSSCASKRHYAMRNKWRKKRVRRLKRKRRKTRARSK</sequence>
<comment type="similarity">
    <text evidence="3 4">Belongs to the eukaryotic ribosomal protein eS32 family.</text>
</comment>
<protein>
    <recommendedName>
        <fullName evidence="4">60S ribosomal protein L41</fullName>
    </recommendedName>
</protein>
<dbReference type="Proteomes" id="UP000566819">
    <property type="component" value="Unassembled WGS sequence"/>
</dbReference>